<dbReference type="GO" id="GO:0055085">
    <property type="term" value="P:transmembrane transport"/>
    <property type="evidence" value="ECO:0007669"/>
    <property type="project" value="TreeGrafter"/>
</dbReference>
<feature type="transmembrane region" description="Helical" evidence="7">
    <location>
        <begin position="223"/>
        <end position="244"/>
    </location>
</feature>
<dbReference type="OrthoDB" id="5761230at2"/>
<sequence>MSESGGVEQDGEPIGEEQVGASPTRIASPKLRFEAKRALVWCAVIGLIILCIYIADSLLVIFGALVFAAMIDGGSRLLGRILPIGRGLRIAIVLLLATAFLLWLGYFTGSQVSQQAAEFPSIVNEQVGRAIAWLRSKGFVISQGDIQSLVGQFASGAGAVTKAIGGVFGGLATLLIIVVVGIYVALEPRLYERGVAWMLPEDNRDRFYDTASKMAYTMRRLMAGRLVGMVFEGFFTYFALLAYGLVTGEYIPMAALLAILTGLLAFVPNVGAVVSGVLMVLVGFSGGAQMGIYTIVVYLVVQNIDGYVIVPMIARKTVDLAPALVLAFQLVMGILFGILGLFLADPLLAMIKVALEERSRANDEDDEAAAREKVGHTTEAHPA</sequence>
<dbReference type="AlphaFoldDB" id="A0A0G9N0F1"/>
<feature type="transmembrane region" description="Helical" evidence="7">
    <location>
        <begin position="250"/>
        <end position="270"/>
    </location>
</feature>
<evidence type="ECO:0000256" key="2">
    <source>
        <dbReference type="ARBA" id="ARBA00009773"/>
    </source>
</evidence>
<keyword evidence="4 7" id="KW-1133">Transmembrane helix</keyword>
<evidence type="ECO:0000256" key="5">
    <source>
        <dbReference type="ARBA" id="ARBA00023136"/>
    </source>
</evidence>
<proteinExistence type="inferred from homology"/>
<reference evidence="8 9" key="1">
    <citation type="submission" date="2015-04" db="EMBL/GenBank/DDBJ databases">
        <title>The draft genome sequence of Erythrobacter luteus KA37.</title>
        <authorList>
            <person name="Zhuang L."/>
            <person name="Liu Y."/>
            <person name="Shao Z."/>
        </authorList>
    </citation>
    <scope>NUCLEOTIDE SEQUENCE [LARGE SCALE GENOMIC DNA]</scope>
    <source>
        <strain evidence="8 9">KA37</strain>
    </source>
</reference>
<evidence type="ECO:0000256" key="3">
    <source>
        <dbReference type="ARBA" id="ARBA00022692"/>
    </source>
</evidence>
<comment type="similarity">
    <text evidence="2">Belongs to the autoinducer-2 exporter (AI-2E) (TC 2.A.86) family.</text>
</comment>
<dbReference type="GO" id="GO:0016020">
    <property type="term" value="C:membrane"/>
    <property type="evidence" value="ECO:0007669"/>
    <property type="project" value="UniProtKB-SubCell"/>
</dbReference>
<dbReference type="EMBL" id="LBHB01000001">
    <property type="protein sequence ID" value="KLE35018.1"/>
    <property type="molecule type" value="Genomic_DNA"/>
</dbReference>
<name>A0A0G9N0F1_9SPHN</name>
<organism evidence="8 9">
    <name type="scientific">Aurantiacibacter luteus</name>
    <dbReference type="NCBI Taxonomy" id="1581420"/>
    <lineage>
        <taxon>Bacteria</taxon>
        <taxon>Pseudomonadati</taxon>
        <taxon>Pseudomonadota</taxon>
        <taxon>Alphaproteobacteria</taxon>
        <taxon>Sphingomonadales</taxon>
        <taxon>Erythrobacteraceae</taxon>
        <taxon>Aurantiacibacter</taxon>
    </lineage>
</organism>
<dbReference type="PATRIC" id="fig|1581420.6.peg.100"/>
<feature type="transmembrane region" description="Helical" evidence="7">
    <location>
        <begin position="321"/>
        <end position="344"/>
    </location>
</feature>
<evidence type="ECO:0000313" key="9">
    <source>
        <dbReference type="Proteomes" id="UP000053464"/>
    </source>
</evidence>
<gene>
    <name evidence="8" type="ORF">AAW00_00500</name>
</gene>
<dbReference type="PANTHER" id="PTHR21716:SF62">
    <property type="entry name" value="TRANSPORT PROTEIN YDBI-RELATED"/>
    <property type="match status" value="1"/>
</dbReference>
<dbReference type="InterPro" id="IPR002549">
    <property type="entry name" value="AI-2E-like"/>
</dbReference>
<dbReference type="RefSeq" id="WP_047002419.1">
    <property type="nucleotide sequence ID" value="NZ_LBHB01000001.1"/>
</dbReference>
<keyword evidence="5 7" id="KW-0472">Membrane</keyword>
<dbReference type="STRING" id="1581420.AAW00_00500"/>
<accession>A0A0G9N0F1</accession>
<evidence type="ECO:0000256" key="7">
    <source>
        <dbReference type="SAM" id="Phobius"/>
    </source>
</evidence>
<evidence type="ECO:0000256" key="6">
    <source>
        <dbReference type="SAM" id="MobiDB-lite"/>
    </source>
</evidence>
<feature type="transmembrane region" description="Helical" evidence="7">
    <location>
        <begin position="277"/>
        <end position="301"/>
    </location>
</feature>
<comment type="caution">
    <text evidence="8">The sequence shown here is derived from an EMBL/GenBank/DDBJ whole genome shotgun (WGS) entry which is preliminary data.</text>
</comment>
<keyword evidence="9" id="KW-1185">Reference proteome</keyword>
<dbReference type="Proteomes" id="UP000053464">
    <property type="component" value="Unassembled WGS sequence"/>
</dbReference>
<evidence type="ECO:0000256" key="4">
    <source>
        <dbReference type="ARBA" id="ARBA00022989"/>
    </source>
</evidence>
<dbReference type="Pfam" id="PF01594">
    <property type="entry name" value="AI-2E_transport"/>
    <property type="match status" value="1"/>
</dbReference>
<feature type="transmembrane region" description="Helical" evidence="7">
    <location>
        <begin position="90"/>
        <end position="109"/>
    </location>
</feature>
<keyword evidence="3 7" id="KW-0812">Transmembrane</keyword>
<feature type="transmembrane region" description="Helical" evidence="7">
    <location>
        <begin position="163"/>
        <end position="186"/>
    </location>
</feature>
<comment type="subcellular location">
    <subcellularLocation>
        <location evidence="1">Membrane</location>
        <topology evidence="1">Multi-pass membrane protein</topology>
    </subcellularLocation>
</comment>
<evidence type="ECO:0000256" key="1">
    <source>
        <dbReference type="ARBA" id="ARBA00004141"/>
    </source>
</evidence>
<feature type="region of interest" description="Disordered" evidence="6">
    <location>
        <begin position="1"/>
        <end position="21"/>
    </location>
</feature>
<protein>
    <submittedName>
        <fullName evidence="8">Permease</fullName>
    </submittedName>
</protein>
<feature type="region of interest" description="Disordered" evidence="6">
    <location>
        <begin position="362"/>
        <end position="383"/>
    </location>
</feature>
<evidence type="ECO:0000313" key="8">
    <source>
        <dbReference type="EMBL" id="KLE35018.1"/>
    </source>
</evidence>
<dbReference type="PANTHER" id="PTHR21716">
    <property type="entry name" value="TRANSMEMBRANE PROTEIN"/>
    <property type="match status" value="1"/>
</dbReference>